<keyword evidence="1" id="KW-0472">Membrane</keyword>
<evidence type="ECO:0000313" key="2">
    <source>
        <dbReference type="EMBL" id="SHG33369.1"/>
    </source>
</evidence>
<dbReference type="OrthoDB" id="184009at2"/>
<dbReference type="EMBL" id="FQWL01000001">
    <property type="protein sequence ID" value="SHG33369.1"/>
    <property type="molecule type" value="Genomic_DNA"/>
</dbReference>
<feature type="transmembrane region" description="Helical" evidence="1">
    <location>
        <begin position="241"/>
        <end position="261"/>
    </location>
</feature>
<sequence>MIRSTLIKELRELLRDGRVRISFFIVLLLIAVATWISKTQYTITNQQYQQADNEERAVWENQGEKNPHSAAHYGTYAFKPKYPLSLVDQGVDKFTGTSIFLEAHKRNEAQFSQAADQTGLARFGDLTPDFVLLFIIPLLIVFLGYNAFTKEREMGTLVLLKSQGTPIWKLILGKWLALFLPVFTIVFLLFIVAGIVLSNLENFGVFNWQSLGMLFLIYMGYYFIFINLVLFISLKMKKSGIALVVALATWILACLAVPKAASNIAESKHPYPTRQEFASNILQDQKEGLDGHDPWNKQAKLLEQKVLKEYKVDSLEQLPFNFDAYRMQKGEEHTAEIYLKHYKHLKTQFEEQSKLYRGLAVLSPFLPARFMSMAIANTDYATHWHFADAAENYRVELQASLNGNFAENSAYGEWSYRANADTWKNMPQFGYDPPELGETLTTNTSNLVILSVWVLGTFLLLFFTTKKL</sequence>
<keyword evidence="1" id="KW-1133">Transmembrane helix</keyword>
<organism evidence="2 3">
    <name type="scientific">Flagellimonas flava</name>
    <dbReference type="NCBI Taxonomy" id="570519"/>
    <lineage>
        <taxon>Bacteria</taxon>
        <taxon>Pseudomonadati</taxon>
        <taxon>Bacteroidota</taxon>
        <taxon>Flavobacteriia</taxon>
        <taxon>Flavobacteriales</taxon>
        <taxon>Flavobacteriaceae</taxon>
        <taxon>Flagellimonas</taxon>
    </lineage>
</organism>
<name>A0A1M5IZ86_9FLAO</name>
<reference evidence="3" key="1">
    <citation type="submission" date="2016-11" db="EMBL/GenBank/DDBJ databases">
        <authorList>
            <person name="Varghese N."/>
            <person name="Submissions S."/>
        </authorList>
    </citation>
    <scope>NUCLEOTIDE SEQUENCE [LARGE SCALE GENOMIC DNA]</scope>
    <source>
        <strain evidence="3">DSM 22638</strain>
    </source>
</reference>
<feature type="transmembrane region" description="Helical" evidence="1">
    <location>
        <begin position="21"/>
        <end position="37"/>
    </location>
</feature>
<keyword evidence="1" id="KW-0812">Transmembrane</keyword>
<dbReference type="PANTHER" id="PTHR43471:SF1">
    <property type="entry name" value="ABC TRANSPORTER PERMEASE PROTEIN NOSY-RELATED"/>
    <property type="match status" value="1"/>
</dbReference>
<accession>A0A1M5IZ86</accession>
<gene>
    <name evidence="2" type="ORF">SAMN04488116_1007</name>
</gene>
<dbReference type="Pfam" id="PF12040">
    <property type="entry name" value="DUF3526"/>
    <property type="match status" value="1"/>
</dbReference>
<dbReference type="InterPro" id="IPR021913">
    <property type="entry name" value="DUF3526"/>
</dbReference>
<dbReference type="AlphaFoldDB" id="A0A1M5IZ86"/>
<feature type="transmembrane region" description="Helical" evidence="1">
    <location>
        <begin position="210"/>
        <end position="234"/>
    </location>
</feature>
<keyword evidence="3" id="KW-1185">Reference proteome</keyword>
<proteinExistence type="predicted"/>
<dbReference type="Proteomes" id="UP000184532">
    <property type="component" value="Unassembled WGS sequence"/>
</dbReference>
<feature type="transmembrane region" description="Helical" evidence="1">
    <location>
        <begin position="175"/>
        <end position="198"/>
    </location>
</feature>
<feature type="transmembrane region" description="Helical" evidence="1">
    <location>
        <begin position="130"/>
        <end position="148"/>
    </location>
</feature>
<feature type="transmembrane region" description="Helical" evidence="1">
    <location>
        <begin position="447"/>
        <end position="465"/>
    </location>
</feature>
<dbReference type="PANTHER" id="PTHR43471">
    <property type="entry name" value="ABC TRANSPORTER PERMEASE"/>
    <property type="match status" value="1"/>
</dbReference>
<dbReference type="RefSeq" id="WP_073176837.1">
    <property type="nucleotide sequence ID" value="NZ_FQWL01000001.1"/>
</dbReference>
<protein>
    <submittedName>
        <fullName evidence="2">ABC-2 type transport system permease protein</fullName>
    </submittedName>
</protein>
<evidence type="ECO:0000256" key="1">
    <source>
        <dbReference type="SAM" id="Phobius"/>
    </source>
</evidence>
<dbReference type="STRING" id="570519.SAMN04488116_1007"/>
<evidence type="ECO:0000313" key="3">
    <source>
        <dbReference type="Proteomes" id="UP000184532"/>
    </source>
</evidence>